<dbReference type="SUPFAM" id="SSF51045">
    <property type="entry name" value="WW domain"/>
    <property type="match status" value="2"/>
</dbReference>
<dbReference type="InterPro" id="IPR020575">
    <property type="entry name" value="Hsp90_N"/>
</dbReference>
<dbReference type="InterPro" id="IPR037196">
    <property type="entry name" value="HSP90_C"/>
</dbReference>
<feature type="domain" description="FF" evidence="7">
    <location>
        <begin position="355"/>
        <end position="413"/>
    </location>
</feature>
<dbReference type="SUPFAM" id="SSF110942">
    <property type="entry name" value="HSP90 C-terminal domain"/>
    <property type="match status" value="1"/>
</dbReference>
<keyword evidence="3" id="KW-0067">ATP-binding</keyword>
<dbReference type="GO" id="GO:0051082">
    <property type="term" value="F:unfolded protein binding"/>
    <property type="evidence" value="ECO:0007669"/>
    <property type="project" value="InterPro"/>
</dbReference>
<dbReference type="Gene3D" id="2.20.70.10">
    <property type="match status" value="2"/>
</dbReference>
<dbReference type="Gene3D" id="3.30.565.10">
    <property type="entry name" value="Histidine kinase-like ATPase, C-terminal domain"/>
    <property type="match status" value="1"/>
</dbReference>
<dbReference type="SMART" id="SM00456">
    <property type="entry name" value="WW"/>
    <property type="match status" value="2"/>
</dbReference>
<sequence length="1523" mass="174424">MPPLPPGWTQHLGPGGQLYYHHAQTQQSTYVRPLPTYTVPAPTPTQPKKEKAHIKTAIPGTDWLRVTTTEGNIFYSNKTTKQSSWVVPPEIAEAVMTFDQAPPAATAPPSTKSSAKTNAPTKDAKRKIDEVQAIDEFVAPKKAKILDDEEDDFEDSSEDEEEEEEWQREAADQLAKEAEEFERIRKEEEEEAKQQRLREDEESRKQNKNGRPQLNMPAKVDLSIEEAKALFKTLLREKDINPLHPWDTCLPLFISDPRYVLLPSVAARREAFDDYCRERARELRDSVVKKDKAEANPKDEFDRLLMEEVKSTRASWTDFRRTWKKDRRFYGWGRDEREREKAFRDYLKQLGEKKKAAARKAEQDFFTLLKEHEDIKAGDSWKDKSKSLYSDPRYDAVGSSSLREELFNTFIKNIASTSKAEPTNTTPPDAVEKESKELRRDRALKEREQQVKVQQDWVSTKIAKSRIGMNQEEGERTFNTMLVDAIRDPQTNWDTAIEQLRIDPRFINSPLSQNIQVKLFHAHIAHLRIKHLSALHSLFEENSPSLKTKFEELPISSFITSQQVVKLGYDIHQLEGEYNRWQRERYTEARRAFDEMLTENSFVEFWGRLSKMKDVTLDQGLQVTSEDIGEDDEPVNQLNMKALAQSVDIGEMVKVLKRDRRYAIFDCSPEDREKWLRVRRPLHFLLSFRYFNSAAWLPERTKMRFLATLVLSLTLLSSYTSAQDAPPNAVRQDYQSDVARLRKIVINSLYSHKEIFLRELISNANDALEKLRISSLKDKSMWNGSDLNITIKAIPGEDGKSGQIIITDTGIGMSPEELATNLGTLAKSGTSDFVKKVDTDGAGGGNGNLIGAFGLGFYSSFLVADRVEVASIPPRVKDGQPAQYVFSSSADESAFDIYPDPRGNSLGRGTEIKLFLKPDALQYLDTKELARLIHKHSAFSSSFPLYLWETRTEEVPDEEAAAAIEASKAAEAESTSTENTEAEPSETATDSEPKDEDAAVVEDVIREEEQKPFMPPTPPPTKNVTIEEWTHINSQPPLWSRDPKSISDCKWPIYEAFYTGFFKDFGRPLAWHHFSAESGDGTPFKAIIFLPEKLPDQYWEKPLDWQQNDVKLLVKRTFITSDLAEHSLPKWANWVKVVVDADDLPLNVSRETLQSNRFLKDMRGVIIKRLIQLFKKIEKEEPKKWEKLQKTYGSILKLGAVQDTKNRDKLASLCRFTTNQRNETSYDMYVDRMRQGQSQIFYIAEMGKQADELSQSIFIEKLVARGYEVLLLMEPLDEMLFGSIREWKKIPFQDVAKAGLKFGDEDPEEEARREAELNEKFQPLINFLKARSEDIVKDVVLSNRLVKSPCAIVADNYGYTANVQKMMSASNHKRGDLLHEFAIKAKRLEINPHSPLIEGLLRRVRDLPTDDDDYDEEAENELKEVAYILIDGALVRSGFEVVSKNDFFNRVDKVLRRSLGVSERADSEVVIEPAPPIAAKEEIKEDIDDGKPRVILPDDMKDKVSIEMEEIDDDDLPVFHDEL</sequence>
<feature type="region of interest" description="Disordered" evidence="5">
    <location>
        <begin position="962"/>
        <end position="997"/>
    </location>
</feature>
<feature type="domain" description="WW" evidence="6">
    <location>
        <begin position="2"/>
        <end position="35"/>
    </location>
</feature>
<dbReference type="CDD" id="cd00201">
    <property type="entry name" value="WW"/>
    <property type="match status" value="1"/>
</dbReference>
<dbReference type="InterPro" id="IPR036517">
    <property type="entry name" value="FF_domain_sf"/>
</dbReference>
<evidence type="ECO:0000256" key="1">
    <source>
        <dbReference type="ARBA" id="ARBA00008239"/>
    </source>
</evidence>
<feature type="compositionally biased region" description="Polar residues" evidence="5">
    <location>
        <begin position="418"/>
        <end position="427"/>
    </location>
</feature>
<dbReference type="PRINTS" id="PR00775">
    <property type="entry name" value="HEATSHOCK90"/>
</dbReference>
<evidence type="ECO:0000259" key="6">
    <source>
        <dbReference type="PROSITE" id="PS50020"/>
    </source>
</evidence>
<dbReference type="SMART" id="SM00441">
    <property type="entry name" value="FF"/>
    <property type="match status" value="4"/>
</dbReference>
<evidence type="ECO:0000256" key="4">
    <source>
        <dbReference type="ARBA" id="ARBA00023186"/>
    </source>
</evidence>
<evidence type="ECO:0000259" key="7">
    <source>
        <dbReference type="PROSITE" id="PS51676"/>
    </source>
</evidence>
<gene>
    <name evidence="8" type="ORF">FA15DRAFT_583757</name>
</gene>
<dbReference type="OrthoDB" id="28737at2759"/>
<evidence type="ECO:0000313" key="9">
    <source>
        <dbReference type="Proteomes" id="UP000307440"/>
    </source>
</evidence>
<evidence type="ECO:0000313" key="8">
    <source>
        <dbReference type="EMBL" id="TFK28756.1"/>
    </source>
</evidence>
<proteinExistence type="inferred from homology"/>
<dbReference type="Gene3D" id="3.30.230.80">
    <property type="match status" value="1"/>
</dbReference>
<protein>
    <submittedName>
        <fullName evidence="8">HSP90-domain-containing protein</fullName>
    </submittedName>
</protein>
<dbReference type="Pfam" id="PF00397">
    <property type="entry name" value="WW"/>
    <property type="match status" value="1"/>
</dbReference>
<dbReference type="InterPro" id="IPR001404">
    <property type="entry name" value="Hsp90_fam"/>
</dbReference>
<reference evidence="8 9" key="1">
    <citation type="journal article" date="2019" name="Nat. Ecol. Evol.">
        <title>Megaphylogeny resolves global patterns of mushroom evolution.</title>
        <authorList>
            <person name="Varga T."/>
            <person name="Krizsan K."/>
            <person name="Foldi C."/>
            <person name="Dima B."/>
            <person name="Sanchez-Garcia M."/>
            <person name="Sanchez-Ramirez S."/>
            <person name="Szollosi G.J."/>
            <person name="Szarkandi J.G."/>
            <person name="Papp V."/>
            <person name="Albert L."/>
            <person name="Andreopoulos W."/>
            <person name="Angelini C."/>
            <person name="Antonin V."/>
            <person name="Barry K.W."/>
            <person name="Bougher N.L."/>
            <person name="Buchanan P."/>
            <person name="Buyck B."/>
            <person name="Bense V."/>
            <person name="Catcheside P."/>
            <person name="Chovatia M."/>
            <person name="Cooper J."/>
            <person name="Damon W."/>
            <person name="Desjardin D."/>
            <person name="Finy P."/>
            <person name="Geml J."/>
            <person name="Haridas S."/>
            <person name="Hughes K."/>
            <person name="Justo A."/>
            <person name="Karasinski D."/>
            <person name="Kautmanova I."/>
            <person name="Kiss B."/>
            <person name="Kocsube S."/>
            <person name="Kotiranta H."/>
            <person name="LaButti K.M."/>
            <person name="Lechner B.E."/>
            <person name="Liimatainen K."/>
            <person name="Lipzen A."/>
            <person name="Lukacs Z."/>
            <person name="Mihaltcheva S."/>
            <person name="Morgado L.N."/>
            <person name="Niskanen T."/>
            <person name="Noordeloos M.E."/>
            <person name="Ohm R.A."/>
            <person name="Ortiz-Santana B."/>
            <person name="Ovrebo C."/>
            <person name="Racz N."/>
            <person name="Riley R."/>
            <person name="Savchenko A."/>
            <person name="Shiryaev A."/>
            <person name="Soop K."/>
            <person name="Spirin V."/>
            <person name="Szebenyi C."/>
            <person name="Tomsovsky M."/>
            <person name="Tulloss R.E."/>
            <person name="Uehling J."/>
            <person name="Grigoriev I.V."/>
            <person name="Vagvolgyi C."/>
            <person name="Papp T."/>
            <person name="Martin F.M."/>
            <person name="Miettinen O."/>
            <person name="Hibbett D.S."/>
            <person name="Nagy L.G."/>
        </authorList>
    </citation>
    <scope>NUCLEOTIDE SEQUENCE [LARGE SCALE GENOMIC DNA]</scope>
    <source>
        <strain evidence="8 9">CBS 121175</strain>
    </source>
</reference>
<dbReference type="Pfam" id="PF13589">
    <property type="entry name" value="HATPase_c_3"/>
    <property type="match status" value="1"/>
</dbReference>
<dbReference type="GO" id="GO:0005524">
    <property type="term" value="F:ATP binding"/>
    <property type="evidence" value="ECO:0007669"/>
    <property type="project" value="UniProtKB-KW"/>
</dbReference>
<dbReference type="SUPFAM" id="SSF81698">
    <property type="entry name" value="FF domain"/>
    <property type="match status" value="4"/>
</dbReference>
<feature type="region of interest" description="Disordered" evidence="5">
    <location>
        <begin position="101"/>
        <end position="218"/>
    </location>
</feature>
<keyword evidence="4" id="KW-0143">Chaperone</keyword>
<feature type="domain" description="WW" evidence="6">
    <location>
        <begin position="63"/>
        <end position="90"/>
    </location>
</feature>
<dbReference type="Pfam" id="PF01846">
    <property type="entry name" value="FF"/>
    <property type="match status" value="3"/>
</dbReference>
<dbReference type="PROSITE" id="PS00298">
    <property type="entry name" value="HSP90"/>
    <property type="match status" value="1"/>
</dbReference>
<dbReference type="InterPro" id="IPR036890">
    <property type="entry name" value="HATPase_C_sf"/>
</dbReference>
<dbReference type="Gene3D" id="3.40.50.11260">
    <property type="match status" value="1"/>
</dbReference>
<evidence type="ECO:0000256" key="5">
    <source>
        <dbReference type="SAM" id="MobiDB-lite"/>
    </source>
</evidence>
<organism evidence="8 9">
    <name type="scientific">Coprinopsis marcescibilis</name>
    <name type="common">Agaric fungus</name>
    <name type="synonym">Psathyrella marcescibilis</name>
    <dbReference type="NCBI Taxonomy" id="230819"/>
    <lineage>
        <taxon>Eukaryota</taxon>
        <taxon>Fungi</taxon>
        <taxon>Dikarya</taxon>
        <taxon>Basidiomycota</taxon>
        <taxon>Agaricomycotina</taxon>
        <taxon>Agaricomycetes</taxon>
        <taxon>Agaricomycetidae</taxon>
        <taxon>Agaricales</taxon>
        <taxon>Agaricineae</taxon>
        <taxon>Psathyrellaceae</taxon>
        <taxon>Coprinopsis</taxon>
    </lineage>
</organism>
<feature type="compositionally biased region" description="Basic and acidic residues" evidence="5">
    <location>
        <begin position="167"/>
        <end position="205"/>
    </location>
</feature>
<feature type="compositionally biased region" description="Basic and acidic residues" evidence="5">
    <location>
        <begin position="430"/>
        <end position="446"/>
    </location>
</feature>
<keyword evidence="2" id="KW-0547">Nucleotide-binding</keyword>
<dbReference type="PANTHER" id="PTHR11528">
    <property type="entry name" value="HEAT SHOCK PROTEIN 90 FAMILY MEMBER"/>
    <property type="match status" value="1"/>
</dbReference>
<dbReference type="InterPro" id="IPR019805">
    <property type="entry name" value="Heat_shock_protein_90_CS"/>
</dbReference>
<dbReference type="InterPro" id="IPR036020">
    <property type="entry name" value="WW_dom_sf"/>
</dbReference>
<dbReference type="NCBIfam" id="NF003555">
    <property type="entry name" value="PRK05218.1"/>
    <property type="match status" value="1"/>
</dbReference>
<dbReference type="HAMAP" id="MF_00505">
    <property type="entry name" value="HSP90"/>
    <property type="match status" value="1"/>
</dbReference>
<keyword evidence="9" id="KW-1185">Reference proteome</keyword>
<feature type="compositionally biased region" description="Acidic residues" evidence="5">
    <location>
        <begin position="147"/>
        <end position="166"/>
    </location>
</feature>
<dbReference type="InterPro" id="IPR001202">
    <property type="entry name" value="WW_dom"/>
</dbReference>
<dbReference type="Gene3D" id="1.10.10.440">
    <property type="entry name" value="FF domain"/>
    <property type="match status" value="5"/>
</dbReference>
<dbReference type="GO" id="GO:0140662">
    <property type="term" value="F:ATP-dependent protein folding chaperone"/>
    <property type="evidence" value="ECO:0007669"/>
    <property type="project" value="InterPro"/>
</dbReference>
<feature type="region of interest" description="Disordered" evidence="5">
    <location>
        <begin position="418"/>
        <end position="446"/>
    </location>
</feature>
<dbReference type="GO" id="GO:0016887">
    <property type="term" value="F:ATP hydrolysis activity"/>
    <property type="evidence" value="ECO:0007669"/>
    <property type="project" value="InterPro"/>
</dbReference>
<dbReference type="Gene3D" id="1.20.120.790">
    <property type="entry name" value="Heat shock protein 90, C-terminal domain"/>
    <property type="match status" value="1"/>
</dbReference>
<dbReference type="SUPFAM" id="SSF54211">
    <property type="entry name" value="Ribosomal protein S5 domain 2-like"/>
    <property type="match status" value="1"/>
</dbReference>
<name>A0A5C3L9S2_COPMA</name>
<accession>A0A5C3L9S2</accession>
<feature type="compositionally biased region" description="Low complexity" evidence="5">
    <location>
        <begin position="101"/>
        <end position="117"/>
    </location>
</feature>
<dbReference type="PROSITE" id="PS50020">
    <property type="entry name" value="WW_DOMAIN_2"/>
    <property type="match status" value="2"/>
</dbReference>
<dbReference type="CDD" id="cd16927">
    <property type="entry name" value="HATPase_Hsp90-like"/>
    <property type="match status" value="1"/>
</dbReference>
<dbReference type="EMBL" id="ML210153">
    <property type="protein sequence ID" value="TFK28756.1"/>
    <property type="molecule type" value="Genomic_DNA"/>
</dbReference>
<evidence type="ECO:0000256" key="3">
    <source>
        <dbReference type="ARBA" id="ARBA00022840"/>
    </source>
</evidence>
<evidence type="ECO:0000256" key="2">
    <source>
        <dbReference type="ARBA" id="ARBA00022741"/>
    </source>
</evidence>
<comment type="similarity">
    <text evidence="1">Belongs to the heat shock protein 90 family.</text>
</comment>
<dbReference type="PROSITE" id="PS01159">
    <property type="entry name" value="WW_DOMAIN_1"/>
    <property type="match status" value="2"/>
</dbReference>
<dbReference type="SUPFAM" id="SSF55874">
    <property type="entry name" value="ATPase domain of HSP90 chaperone/DNA topoisomerase II/histidine kinase"/>
    <property type="match status" value="1"/>
</dbReference>
<dbReference type="InterPro" id="IPR020568">
    <property type="entry name" value="Ribosomal_Su5_D2-typ_SF"/>
</dbReference>
<dbReference type="Pfam" id="PF00183">
    <property type="entry name" value="HSP90"/>
    <property type="match status" value="1"/>
</dbReference>
<dbReference type="Proteomes" id="UP000307440">
    <property type="component" value="Unassembled WGS sequence"/>
</dbReference>
<dbReference type="PROSITE" id="PS51676">
    <property type="entry name" value="FF"/>
    <property type="match status" value="1"/>
</dbReference>
<feature type="compositionally biased region" description="Low complexity" evidence="5">
    <location>
        <begin position="962"/>
        <end position="979"/>
    </location>
</feature>
<dbReference type="STRING" id="230819.A0A5C3L9S2"/>
<dbReference type="InterPro" id="IPR002713">
    <property type="entry name" value="FF_domain"/>
</dbReference>